<proteinExistence type="predicted"/>
<dbReference type="AlphaFoldDB" id="A0A6L6GAV4"/>
<dbReference type="GO" id="GO:0005829">
    <property type="term" value="C:cytosol"/>
    <property type="evidence" value="ECO:0007669"/>
    <property type="project" value="TreeGrafter"/>
</dbReference>
<dbReference type="CDD" id="cd00093">
    <property type="entry name" value="HTH_XRE"/>
    <property type="match status" value="1"/>
</dbReference>
<dbReference type="PROSITE" id="PS50943">
    <property type="entry name" value="HTH_CROC1"/>
    <property type="match status" value="1"/>
</dbReference>
<dbReference type="SUPFAM" id="SSF47413">
    <property type="entry name" value="lambda repressor-like DNA-binding domains"/>
    <property type="match status" value="1"/>
</dbReference>
<dbReference type="Proteomes" id="UP000483839">
    <property type="component" value="Unassembled WGS sequence"/>
</dbReference>
<dbReference type="EMBL" id="WLXI01000063">
    <property type="protein sequence ID" value="MTD02471.1"/>
    <property type="molecule type" value="Genomic_DNA"/>
</dbReference>
<dbReference type="PANTHER" id="PTHR46797:SF2">
    <property type="entry name" value="TRANSCRIPTIONAL REGULATOR"/>
    <property type="match status" value="1"/>
</dbReference>
<dbReference type="Gene3D" id="1.10.260.40">
    <property type="entry name" value="lambda repressor-like DNA-binding domains"/>
    <property type="match status" value="1"/>
</dbReference>
<name>A0A6L6GAV4_STRUB</name>
<dbReference type="SMART" id="SM00530">
    <property type="entry name" value="HTH_XRE"/>
    <property type="match status" value="1"/>
</dbReference>
<evidence type="ECO:0000313" key="3">
    <source>
        <dbReference type="Proteomes" id="UP000483839"/>
    </source>
</evidence>
<evidence type="ECO:0000313" key="2">
    <source>
        <dbReference type="EMBL" id="MTD02471.1"/>
    </source>
</evidence>
<accession>A0A6L6GAV4</accession>
<reference evidence="2 3" key="1">
    <citation type="submission" date="2019-11" db="EMBL/GenBank/DDBJ databases">
        <title>Streptococcus uberis isolated from clinical mastitis cases on a southeastern Queensland dairy.</title>
        <authorList>
            <person name="Workentine M.L."/>
            <person name="Price R."/>
            <person name="Olchowy T."/>
        </authorList>
    </citation>
    <scope>NUCLEOTIDE SEQUENCE [LARGE SCALE GENOMIC DNA]</scope>
    <source>
        <strain evidence="2 3">OLC4459-A17</strain>
    </source>
</reference>
<dbReference type="InterPro" id="IPR010982">
    <property type="entry name" value="Lambda_DNA-bd_dom_sf"/>
</dbReference>
<dbReference type="PANTHER" id="PTHR46797">
    <property type="entry name" value="HTH-TYPE TRANSCRIPTIONAL REGULATOR"/>
    <property type="match status" value="1"/>
</dbReference>
<dbReference type="Pfam" id="PF01381">
    <property type="entry name" value="HTH_3"/>
    <property type="match status" value="1"/>
</dbReference>
<comment type="caution">
    <text evidence="2">The sequence shown here is derived from an EMBL/GenBank/DDBJ whole genome shotgun (WGS) entry which is preliminary data.</text>
</comment>
<organism evidence="2 3">
    <name type="scientific">Streptococcus uberis</name>
    <dbReference type="NCBI Taxonomy" id="1349"/>
    <lineage>
        <taxon>Bacteria</taxon>
        <taxon>Bacillati</taxon>
        <taxon>Bacillota</taxon>
        <taxon>Bacilli</taxon>
        <taxon>Lactobacillales</taxon>
        <taxon>Streptococcaceae</taxon>
        <taxon>Streptococcus</taxon>
    </lineage>
</organism>
<dbReference type="GO" id="GO:0003677">
    <property type="term" value="F:DNA binding"/>
    <property type="evidence" value="ECO:0007669"/>
    <property type="project" value="UniProtKB-KW"/>
</dbReference>
<dbReference type="InterPro" id="IPR001387">
    <property type="entry name" value="Cro/C1-type_HTH"/>
</dbReference>
<evidence type="ECO:0000256" key="1">
    <source>
        <dbReference type="ARBA" id="ARBA00023125"/>
    </source>
</evidence>
<dbReference type="GO" id="GO:0003700">
    <property type="term" value="F:DNA-binding transcription factor activity"/>
    <property type="evidence" value="ECO:0007669"/>
    <property type="project" value="TreeGrafter"/>
</dbReference>
<sequence>MKNNEKILLSIKVSHRMKEIRLLKHLTQENVAEKAGLAVTAYSRIERGVSSNIQINTLQRIIEALGVDYPTFFTFNNNSNEKHQIFARLSLLKEDSELLGILNSLLDRIEK</sequence>
<dbReference type="InterPro" id="IPR050807">
    <property type="entry name" value="TransReg_Diox_bact_type"/>
</dbReference>
<protein>
    <submittedName>
        <fullName evidence="2">Helix-turn-helix domain-containing protein</fullName>
    </submittedName>
</protein>
<gene>
    <name evidence="2" type="ORF">GKS16_09350</name>
</gene>
<keyword evidence="1" id="KW-0238">DNA-binding</keyword>